<comment type="caution">
    <text evidence="1">The sequence shown here is derived from an EMBL/GenBank/DDBJ whole genome shotgun (WGS) entry which is preliminary data.</text>
</comment>
<evidence type="ECO:0000313" key="2">
    <source>
        <dbReference type="Proteomes" id="UP001060085"/>
    </source>
</evidence>
<sequence>MDTYAVHLAMAALVGASVVAVSAYYMHRKTLNQLLEFAKTIERDREREDVTDEGGGLGGGGGGGDDSTQYLRKYVRRNLNRRKGYRRASASLPDVTAISGEVEVVEEKERRNGPVRVDSIPAGLPRLHTLPEGKAGHASSTKRAGHLIRPTSPKSPVATASAFESVEGSDDEDNMTDNAKLDSYLLTNGNVAPVCESIFKNLPNHMDANNGEQMPMAAASMIRSHSVSGDLHSVQPDPVAADILRKEPEQETFVRLKISPREVPSPDEVDVYRNVQVCLDMRQRYVFREAVVPWEKEIISDPSTPKPNPNPFDFISEGKSDHHFQMEDGVIQVYANKDCKMLDCFIILGLLMCPFWVIIICAISHLLSPATEKLFPVADATTFFTDLHHILKVIAAGNIRTLCHHRLVLLEQKFNLHLMLNADREFLAQKSAPHRDFYNVRKVDTHVHHSACMNQKHLLRFIKSKLRKEPDEVVIFRDGTYLTLKEVFESLDLTGYDLNVDLLDVHADKSTFHRFDKFNLKYNPCGQSRLREIFLKQDNLIQGMVFCFYFANRKAAWSRETKCEFIVHEIEKQSQHFLVLRTWDVMAEYRVSIYGRKQSEWDQLASWIINNDLYSENVVWLIQLEPFYAVESVKLILLSFYSLENCGFC</sequence>
<organism evidence="1 2">
    <name type="scientific">Catharanthus roseus</name>
    <name type="common">Madagascar periwinkle</name>
    <name type="synonym">Vinca rosea</name>
    <dbReference type="NCBI Taxonomy" id="4058"/>
    <lineage>
        <taxon>Eukaryota</taxon>
        <taxon>Viridiplantae</taxon>
        <taxon>Streptophyta</taxon>
        <taxon>Embryophyta</taxon>
        <taxon>Tracheophyta</taxon>
        <taxon>Spermatophyta</taxon>
        <taxon>Magnoliopsida</taxon>
        <taxon>eudicotyledons</taxon>
        <taxon>Gunneridae</taxon>
        <taxon>Pentapetalae</taxon>
        <taxon>asterids</taxon>
        <taxon>lamiids</taxon>
        <taxon>Gentianales</taxon>
        <taxon>Apocynaceae</taxon>
        <taxon>Rauvolfioideae</taxon>
        <taxon>Vinceae</taxon>
        <taxon>Catharanthinae</taxon>
        <taxon>Catharanthus</taxon>
    </lineage>
</organism>
<name>A0ACC0AR65_CATRO</name>
<dbReference type="Proteomes" id="UP001060085">
    <property type="component" value="Linkage Group LG05"/>
</dbReference>
<gene>
    <name evidence="1" type="ORF">M9H77_22693</name>
</gene>
<reference evidence="2" key="1">
    <citation type="journal article" date="2023" name="Nat. Plants">
        <title>Single-cell RNA sequencing provides a high-resolution roadmap for understanding the multicellular compartmentation of specialized metabolism.</title>
        <authorList>
            <person name="Sun S."/>
            <person name="Shen X."/>
            <person name="Li Y."/>
            <person name="Li Y."/>
            <person name="Wang S."/>
            <person name="Li R."/>
            <person name="Zhang H."/>
            <person name="Shen G."/>
            <person name="Guo B."/>
            <person name="Wei J."/>
            <person name="Xu J."/>
            <person name="St-Pierre B."/>
            <person name="Chen S."/>
            <person name="Sun C."/>
        </authorList>
    </citation>
    <scope>NUCLEOTIDE SEQUENCE [LARGE SCALE GENOMIC DNA]</scope>
</reference>
<protein>
    <submittedName>
        <fullName evidence="1">Uncharacterized protein</fullName>
    </submittedName>
</protein>
<accession>A0ACC0AR65</accession>
<evidence type="ECO:0000313" key="1">
    <source>
        <dbReference type="EMBL" id="KAI5663370.1"/>
    </source>
</evidence>
<keyword evidence="2" id="KW-1185">Reference proteome</keyword>
<proteinExistence type="predicted"/>
<dbReference type="EMBL" id="CM044705">
    <property type="protein sequence ID" value="KAI5663370.1"/>
    <property type="molecule type" value="Genomic_DNA"/>
</dbReference>